<proteinExistence type="predicted"/>
<dbReference type="GO" id="GO:0016491">
    <property type="term" value="F:oxidoreductase activity"/>
    <property type="evidence" value="ECO:0007669"/>
    <property type="project" value="InterPro"/>
</dbReference>
<gene>
    <name evidence="2" type="ORF">F3W81_12510</name>
</gene>
<dbReference type="InterPro" id="IPR013154">
    <property type="entry name" value="ADH-like_N"/>
</dbReference>
<dbReference type="SUPFAM" id="SSF50129">
    <property type="entry name" value="GroES-like"/>
    <property type="match status" value="1"/>
</dbReference>
<dbReference type="CDD" id="cd08241">
    <property type="entry name" value="QOR1"/>
    <property type="match status" value="1"/>
</dbReference>
<dbReference type="KEGG" id="pshq:F3W81_12510"/>
<protein>
    <submittedName>
        <fullName evidence="2">Zinc-binding dehydrogenase</fullName>
    </submittedName>
</protein>
<feature type="domain" description="Enoyl reductase (ER)" evidence="1">
    <location>
        <begin position="13"/>
        <end position="321"/>
    </location>
</feature>
<dbReference type="Gene3D" id="3.40.50.720">
    <property type="entry name" value="NAD(P)-binding Rossmann-like Domain"/>
    <property type="match status" value="1"/>
</dbReference>
<evidence type="ECO:0000313" key="2">
    <source>
        <dbReference type="EMBL" id="QOL81574.1"/>
    </source>
</evidence>
<dbReference type="AlphaFoldDB" id="A0A7L9WP16"/>
<keyword evidence="3" id="KW-1185">Reference proteome</keyword>
<evidence type="ECO:0000259" key="1">
    <source>
        <dbReference type="SMART" id="SM00829"/>
    </source>
</evidence>
<organism evidence="2 3">
    <name type="scientific">Pseudooceanicola spongiae</name>
    <dbReference type="NCBI Taxonomy" id="2613965"/>
    <lineage>
        <taxon>Bacteria</taxon>
        <taxon>Pseudomonadati</taxon>
        <taxon>Pseudomonadota</taxon>
        <taxon>Alphaproteobacteria</taxon>
        <taxon>Rhodobacterales</taxon>
        <taxon>Paracoccaceae</taxon>
        <taxon>Pseudooceanicola</taxon>
    </lineage>
</organism>
<dbReference type="Pfam" id="PF08240">
    <property type="entry name" value="ADH_N"/>
    <property type="match status" value="1"/>
</dbReference>
<name>A0A7L9WP16_9RHOB</name>
<dbReference type="EMBL" id="CP045201">
    <property type="protein sequence ID" value="QOL81574.1"/>
    <property type="molecule type" value="Genomic_DNA"/>
</dbReference>
<dbReference type="InterPro" id="IPR020843">
    <property type="entry name" value="ER"/>
</dbReference>
<dbReference type="InterPro" id="IPR011032">
    <property type="entry name" value="GroES-like_sf"/>
</dbReference>
<dbReference type="RefSeq" id="WP_193079491.1">
    <property type="nucleotide sequence ID" value="NZ_CP045201.1"/>
</dbReference>
<dbReference type="InterPro" id="IPR051397">
    <property type="entry name" value="Zn-ADH-like_protein"/>
</dbReference>
<evidence type="ECO:0000313" key="3">
    <source>
        <dbReference type="Proteomes" id="UP000594118"/>
    </source>
</evidence>
<dbReference type="SMART" id="SM00829">
    <property type="entry name" value="PKS_ER"/>
    <property type="match status" value="1"/>
</dbReference>
<dbReference type="Gene3D" id="3.90.180.10">
    <property type="entry name" value="Medium-chain alcohol dehydrogenases, catalytic domain"/>
    <property type="match status" value="1"/>
</dbReference>
<dbReference type="InterPro" id="IPR013149">
    <property type="entry name" value="ADH-like_C"/>
</dbReference>
<dbReference type="Proteomes" id="UP000594118">
    <property type="component" value="Chromosome"/>
</dbReference>
<dbReference type="Pfam" id="PF00107">
    <property type="entry name" value="ADH_zinc_N"/>
    <property type="match status" value="1"/>
</dbReference>
<accession>A0A7L9WP16</accession>
<dbReference type="InterPro" id="IPR036291">
    <property type="entry name" value="NAD(P)-bd_dom_sf"/>
</dbReference>
<dbReference type="PANTHER" id="PTHR43677:SF4">
    <property type="entry name" value="QUINONE OXIDOREDUCTASE-LIKE PROTEIN 2"/>
    <property type="match status" value="1"/>
</dbReference>
<reference evidence="2 3" key="1">
    <citation type="submission" date="2019-10" db="EMBL/GenBank/DDBJ databases">
        <title>Pseudopuniceibacterium sp. HQ09 islated from Antarctica.</title>
        <authorList>
            <person name="Liao L."/>
            <person name="Su S."/>
            <person name="Chen B."/>
            <person name="Yu Y."/>
        </authorList>
    </citation>
    <scope>NUCLEOTIDE SEQUENCE [LARGE SCALE GENOMIC DNA]</scope>
    <source>
        <strain evidence="2 3">HQ09</strain>
    </source>
</reference>
<dbReference type="SUPFAM" id="SSF51735">
    <property type="entry name" value="NAD(P)-binding Rossmann-fold domains"/>
    <property type="match status" value="1"/>
</dbReference>
<sequence>METDRIVALRCHGTDVPPVLDHIAAPRPGAGEVLIRIKACGLNFADLLMVKGTYQATPPAPFTLGMEVAGQILQCGAGVDLIPGTRVAVFGGSGGLAEQGVFPADRVVALPDAMSYEDAAALQIAYGTSHVALAHRARLQKGECLLVLGATGGVGLTAVELGKLMGARVIAVARGEEKRAIALRAGADVFIDSATQDIRTEVKALGGADVVYDPVGGEMFEAAFRACNPEARILVIGFASGTVPQPKPNHMLVKNIDLMGFYWASYLNFRPGVVTDSIATLMEWHSRGLIHPHISHTLPLERATEGLELLRSRRATGKVVITI</sequence>
<dbReference type="PANTHER" id="PTHR43677">
    <property type="entry name" value="SHORT-CHAIN DEHYDROGENASE/REDUCTASE"/>
    <property type="match status" value="1"/>
</dbReference>